<dbReference type="KEGG" id="cic:CICLE_v10026868mg"/>
<sequence>MKGHALQERLDRKEIGLEFKNLPPSGKIKYISQSHKVEKVADEEARFKIPFVIEYSKCLQFGLLFCLLYQGNSMWRQILFCMF</sequence>
<reference evidence="1 2" key="1">
    <citation type="submission" date="2013-10" db="EMBL/GenBank/DDBJ databases">
        <authorList>
            <consortium name="International Citrus Genome Consortium"/>
            <person name="Jenkins J."/>
            <person name="Schmutz J."/>
            <person name="Prochnik S."/>
            <person name="Rokhsar D."/>
            <person name="Gmitter F."/>
            <person name="Ollitrault P."/>
            <person name="Machado M."/>
            <person name="Talon M."/>
            <person name="Wincker P."/>
            <person name="Jaillon O."/>
            <person name="Morgante M."/>
        </authorList>
    </citation>
    <scope>NUCLEOTIDE SEQUENCE</scope>
    <source>
        <strain evidence="2">cv. Clemenules</strain>
    </source>
</reference>
<dbReference type="Proteomes" id="UP000030687">
    <property type="component" value="Unassembled WGS sequence"/>
</dbReference>
<evidence type="ECO:0000313" key="2">
    <source>
        <dbReference type="Proteomes" id="UP000030687"/>
    </source>
</evidence>
<gene>
    <name evidence="1" type="ORF">CICLE_v10026868mg</name>
</gene>
<keyword evidence="2" id="KW-1185">Reference proteome</keyword>
<name>V4SKK4_CITCL</name>
<protein>
    <submittedName>
        <fullName evidence="1">Uncharacterized protein</fullName>
    </submittedName>
</protein>
<dbReference type="AlphaFoldDB" id="V4SKK4"/>
<dbReference type="EMBL" id="KI536925">
    <property type="protein sequence ID" value="ESR41152.1"/>
    <property type="molecule type" value="Genomic_DNA"/>
</dbReference>
<accession>V4SKK4</accession>
<dbReference type="InParanoid" id="V4SKK4"/>
<dbReference type="Gramene" id="ESR41152">
    <property type="protein sequence ID" value="ESR41152"/>
    <property type="gene ID" value="CICLE_v10026868mg"/>
</dbReference>
<evidence type="ECO:0000313" key="1">
    <source>
        <dbReference type="EMBL" id="ESR41152.1"/>
    </source>
</evidence>
<organism evidence="1 2">
    <name type="scientific">Citrus clementina</name>
    <name type="common">Clementine</name>
    <name type="synonym">Citrus deliciosa x Citrus sinensis</name>
    <dbReference type="NCBI Taxonomy" id="85681"/>
    <lineage>
        <taxon>Eukaryota</taxon>
        <taxon>Viridiplantae</taxon>
        <taxon>Streptophyta</taxon>
        <taxon>Embryophyta</taxon>
        <taxon>Tracheophyta</taxon>
        <taxon>Spermatophyta</taxon>
        <taxon>Magnoliopsida</taxon>
        <taxon>eudicotyledons</taxon>
        <taxon>Gunneridae</taxon>
        <taxon>Pentapetalae</taxon>
        <taxon>rosids</taxon>
        <taxon>malvids</taxon>
        <taxon>Sapindales</taxon>
        <taxon>Rutaceae</taxon>
        <taxon>Aurantioideae</taxon>
        <taxon>Citrus</taxon>
    </lineage>
</organism>
<proteinExistence type="predicted"/>